<reference evidence="2" key="1">
    <citation type="submission" date="2014-05" db="EMBL/GenBank/DDBJ databases">
        <title>The transcriptome of the halophilic microalga Tetraselmis sp. GSL018 isolated from the Great Salt Lake, Utah.</title>
        <authorList>
            <person name="Jinkerson R.E."/>
            <person name="D'Adamo S."/>
            <person name="Posewitz M.C."/>
        </authorList>
    </citation>
    <scope>NUCLEOTIDE SEQUENCE</scope>
    <source>
        <strain evidence="2">GSL018</strain>
    </source>
</reference>
<feature type="compositionally biased region" description="Basic and acidic residues" evidence="1">
    <location>
        <begin position="75"/>
        <end position="84"/>
    </location>
</feature>
<organism evidence="2">
    <name type="scientific">Tetraselmis sp. GSL018</name>
    <dbReference type="NCBI Taxonomy" id="582737"/>
    <lineage>
        <taxon>Eukaryota</taxon>
        <taxon>Viridiplantae</taxon>
        <taxon>Chlorophyta</taxon>
        <taxon>core chlorophytes</taxon>
        <taxon>Chlorodendrophyceae</taxon>
        <taxon>Chlorodendrales</taxon>
        <taxon>Chlorodendraceae</taxon>
        <taxon>Tetraselmis</taxon>
    </lineage>
</organism>
<accession>A0A061RTX6</accession>
<dbReference type="AlphaFoldDB" id="A0A061RTX6"/>
<proteinExistence type="predicted"/>
<evidence type="ECO:0000256" key="1">
    <source>
        <dbReference type="SAM" id="MobiDB-lite"/>
    </source>
</evidence>
<dbReference type="EMBL" id="GBEZ01011681">
    <property type="protein sequence ID" value="JAC74125.1"/>
    <property type="molecule type" value="Transcribed_RNA"/>
</dbReference>
<sequence length="95" mass="10055">TGRLGRFRRGGGEVGDPVSASCAAERQSPSSINSFFLDTSSPKAKGIPRALRGARFRDHEREREGRGGGGAAASPERRLPEAHGHRTSRNLSDGG</sequence>
<name>A0A061RTX6_9CHLO</name>
<feature type="compositionally biased region" description="Basic and acidic residues" evidence="1">
    <location>
        <begin position="55"/>
        <end position="66"/>
    </location>
</feature>
<feature type="region of interest" description="Disordered" evidence="1">
    <location>
        <begin position="1"/>
        <end position="95"/>
    </location>
</feature>
<feature type="non-terminal residue" evidence="2">
    <location>
        <position position="95"/>
    </location>
</feature>
<protein>
    <submittedName>
        <fullName evidence="2">Uncharacterized protein</fullName>
    </submittedName>
</protein>
<feature type="non-terminal residue" evidence="2">
    <location>
        <position position="1"/>
    </location>
</feature>
<feature type="compositionally biased region" description="Polar residues" evidence="1">
    <location>
        <begin position="27"/>
        <end position="42"/>
    </location>
</feature>
<evidence type="ECO:0000313" key="2">
    <source>
        <dbReference type="EMBL" id="JAC74125.1"/>
    </source>
</evidence>
<gene>
    <name evidence="2" type="ORF">TSPGSL018_26818</name>
</gene>